<keyword evidence="1" id="KW-0472">Membrane</keyword>
<dbReference type="AlphaFoldDB" id="A0A516KJF7"/>
<dbReference type="KEGG" id="aqt:FN924_15820"/>
<evidence type="ECO:0000313" key="3">
    <source>
        <dbReference type="Proteomes" id="UP000315215"/>
    </source>
</evidence>
<reference evidence="2 3" key="1">
    <citation type="submission" date="2019-07" db="EMBL/GenBank/DDBJ databases">
        <authorList>
            <person name="Li J."/>
        </authorList>
    </citation>
    <scope>NUCLEOTIDE SEQUENCE [LARGE SCALE GENOMIC DNA]</scope>
    <source>
        <strain evidence="2 3">TKL69</strain>
    </source>
</reference>
<proteinExistence type="predicted"/>
<feature type="transmembrane region" description="Helical" evidence="1">
    <location>
        <begin position="31"/>
        <end position="51"/>
    </location>
</feature>
<gene>
    <name evidence="2" type="ORF">FN924_15820</name>
</gene>
<dbReference type="OrthoDB" id="2938030at2"/>
<keyword evidence="3" id="KW-1185">Reference proteome</keyword>
<sequence>MTRRKLYWILMLPFVFTAFALIAILPFEYKFYSFFVMIAFWGAYYGSAYMLEKKKKLKG</sequence>
<dbReference type="EMBL" id="CP041666">
    <property type="protein sequence ID" value="QDP41511.1"/>
    <property type="molecule type" value="Genomic_DNA"/>
</dbReference>
<accession>A0A516KJF7</accession>
<dbReference type="RefSeq" id="WP_143896127.1">
    <property type="nucleotide sequence ID" value="NZ_CP041666.1"/>
</dbReference>
<name>A0A516KJF7_9BACI</name>
<keyword evidence="1" id="KW-1133">Transmembrane helix</keyword>
<protein>
    <submittedName>
        <fullName evidence="2">Uncharacterized protein</fullName>
    </submittedName>
</protein>
<organism evidence="2 3">
    <name type="scientific">Radiobacillus deserti</name>
    <dbReference type="NCBI Taxonomy" id="2594883"/>
    <lineage>
        <taxon>Bacteria</taxon>
        <taxon>Bacillati</taxon>
        <taxon>Bacillota</taxon>
        <taxon>Bacilli</taxon>
        <taxon>Bacillales</taxon>
        <taxon>Bacillaceae</taxon>
        <taxon>Radiobacillus</taxon>
    </lineage>
</organism>
<feature type="transmembrane region" description="Helical" evidence="1">
    <location>
        <begin position="7"/>
        <end position="25"/>
    </location>
</feature>
<dbReference type="Proteomes" id="UP000315215">
    <property type="component" value="Chromosome"/>
</dbReference>
<evidence type="ECO:0000313" key="2">
    <source>
        <dbReference type="EMBL" id="QDP41511.1"/>
    </source>
</evidence>
<keyword evidence="1" id="KW-0812">Transmembrane</keyword>
<evidence type="ECO:0000256" key="1">
    <source>
        <dbReference type="SAM" id="Phobius"/>
    </source>
</evidence>